<protein>
    <submittedName>
        <fullName evidence="6">Uncharacterized protein</fullName>
    </submittedName>
</protein>
<feature type="transmembrane region" description="Helical" evidence="5">
    <location>
        <begin position="117"/>
        <end position="139"/>
    </location>
</feature>
<feature type="transmembrane region" description="Helical" evidence="5">
    <location>
        <begin position="12"/>
        <end position="33"/>
    </location>
</feature>
<feature type="transmembrane region" description="Helical" evidence="5">
    <location>
        <begin position="159"/>
        <end position="181"/>
    </location>
</feature>
<comment type="subcellular location">
    <subcellularLocation>
        <location evidence="1">Membrane</location>
        <topology evidence="1">Multi-pass membrane protein</topology>
    </subcellularLocation>
</comment>
<keyword evidence="3 5" id="KW-1133">Transmembrane helix</keyword>
<evidence type="ECO:0000256" key="5">
    <source>
        <dbReference type="SAM" id="Phobius"/>
    </source>
</evidence>
<dbReference type="Pfam" id="PF00822">
    <property type="entry name" value="PMP22_Claudin"/>
    <property type="match status" value="1"/>
</dbReference>
<feature type="transmembrane region" description="Helical" evidence="5">
    <location>
        <begin position="89"/>
        <end position="110"/>
    </location>
</feature>
<evidence type="ECO:0000256" key="2">
    <source>
        <dbReference type="ARBA" id="ARBA00022692"/>
    </source>
</evidence>
<evidence type="ECO:0000256" key="3">
    <source>
        <dbReference type="ARBA" id="ARBA00022989"/>
    </source>
</evidence>
<evidence type="ECO:0000256" key="4">
    <source>
        <dbReference type="ARBA" id="ARBA00023136"/>
    </source>
</evidence>
<keyword evidence="7" id="KW-1185">Reference proteome</keyword>
<name>A0AAN9C0M6_9CAEN</name>
<comment type="caution">
    <text evidence="6">The sequence shown here is derived from an EMBL/GenBank/DDBJ whole genome shotgun (WGS) entry which is preliminary data.</text>
</comment>
<dbReference type="EMBL" id="JBAMIC010000002">
    <property type="protein sequence ID" value="KAK7112615.1"/>
    <property type="molecule type" value="Genomic_DNA"/>
</dbReference>
<dbReference type="InterPro" id="IPR004031">
    <property type="entry name" value="PMP22/EMP/MP20/Claudin"/>
</dbReference>
<gene>
    <name evidence="6" type="ORF">V1264_012046</name>
</gene>
<accession>A0AAN9C0M6</accession>
<keyword evidence="2 5" id="KW-0812">Transmembrane</keyword>
<evidence type="ECO:0000313" key="7">
    <source>
        <dbReference type="Proteomes" id="UP001374579"/>
    </source>
</evidence>
<organism evidence="6 7">
    <name type="scientific">Littorina saxatilis</name>
    <dbReference type="NCBI Taxonomy" id="31220"/>
    <lineage>
        <taxon>Eukaryota</taxon>
        <taxon>Metazoa</taxon>
        <taxon>Spiralia</taxon>
        <taxon>Lophotrochozoa</taxon>
        <taxon>Mollusca</taxon>
        <taxon>Gastropoda</taxon>
        <taxon>Caenogastropoda</taxon>
        <taxon>Littorinimorpha</taxon>
        <taxon>Littorinoidea</taxon>
        <taxon>Littorinidae</taxon>
        <taxon>Littorina</taxon>
    </lineage>
</organism>
<evidence type="ECO:0000313" key="6">
    <source>
        <dbReference type="EMBL" id="KAK7112615.1"/>
    </source>
</evidence>
<dbReference type="AlphaFoldDB" id="A0AAN9C0M6"/>
<dbReference type="GO" id="GO:0016020">
    <property type="term" value="C:membrane"/>
    <property type="evidence" value="ECO:0007669"/>
    <property type="project" value="UniProtKB-SubCell"/>
</dbReference>
<dbReference type="Proteomes" id="UP001374579">
    <property type="component" value="Unassembled WGS sequence"/>
</dbReference>
<proteinExistence type="predicted"/>
<sequence>MGHNYTNIQKLSLAGVVIGALLCIAGALSPYWIVSDPQGFDLVGTIVGKIVKGNLGLYMYCVEVKLLGEKNCEVFEIGDQGGWFHTSRVCGSACVLLAILSGSISLCLACCNCCKRFICLGILSFLAAVSGAACAIMFAKNTDVFTSTIADFKLSSYGWAFYLFCAGVGLLGLVSFTACFASPDNPIRGMVLGHAPSVMVSMENRTAVNNPYLNLQEEHMVGVNTNALQPGPMMVTNNGY</sequence>
<dbReference type="Gene3D" id="1.20.140.150">
    <property type="match status" value="1"/>
</dbReference>
<reference evidence="6 7" key="1">
    <citation type="submission" date="2024-02" db="EMBL/GenBank/DDBJ databases">
        <title>Chromosome-scale genome assembly of the rough periwinkle Littorina saxatilis.</title>
        <authorList>
            <person name="De Jode A."/>
            <person name="Faria R."/>
            <person name="Formenti G."/>
            <person name="Sims Y."/>
            <person name="Smith T.P."/>
            <person name="Tracey A."/>
            <person name="Wood J.M.D."/>
            <person name="Zagrodzka Z.B."/>
            <person name="Johannesson K."/>
            <person name="Butlin R.K."/>
            <person name="Leder E.H."/>
        </authorList>
    </citation>
    <scope>NUCLEOTIDE SEQUENCE [LARGE SCALE GENOMIC DNA]</scope>
    <source>
        <strain evidence="6">Snail1</strain>
        <tissue evidence="6">Muscle</tissue>
    </source>
</reference>
<evidence type="ECO:0000256" key="1">
    <source>
        <dbReference type="ARBA" id="ARBA00004141"/>
    </source>
</evidence>
<keyword evidence="4 5" id="KW-0472">Membrane</keyword>